<feature type="non-terminal residue" evidence="2">
    <location>
        <position position="153"/>
    </location>
</feature>
<evidence type="ECO:0000313" key="2">
    <source>
        <dbReference type="EMBL" id="VVA32610.1"/>
    </source>
</evidence>
<dbReference type="InParanoid" id="A0A5E4FYX7"/>
<dbReference type="AlphaFoldDB" id="A0A5E4FYX7"/>
<proteinExistence type="predicted"/>
<dbReference type="EMBL" id="CABIKO010000254">
    <property type="protein sequence ID" value="VVA32610.1"/>
    <property type="molecule type" value="Genomic_DNA"/>
</dbReference>
<feature type="region of interest" description="Disordered" evidence="1">
    <location>
        <begin position="28"/>
        <end position="47"/>
    </location>
</feature>
<evidence type="ECO:0000256" key="1">
    <source>
        <dbReference type="SAM" id="MobiDB-lite"/>
    </source>
</evidence>
<organism evidence="2 3">
    <name type="scientific">Prunus dulcis</name>
    <name type="common">Almond</name>
    <name type="synonym">Amygdalus dulcis</name>
    <dbReference type="NCBI Taxonomy" id="3755"/>
    <lineage>
        <taxon>Eukaryota</taxon>
        <taxon>Viridiplantae</taxon>
        <taxon>Streptophyta</taxon>
        <taxon>Embryophyta</taxon>
        <taxon>Tracheophyta</taxon>
        <taxon>Spermatophyta</taxon>
        <taxon>Magnoliopsida</taxon>
        <taxon>eudicotyledons</taxon>
        <taxon>Gunneridae</taxon>
        <taxon>Pentapetalae</taxon>
        <taxon>rosids</taxon>
        <taxon>fabids</taxon>
        <taxon>Rosales</taxon>
        <taxon>Rosaceae</taxon>
        <taxon>Amygdaloideae</taxon>
        <taxon>Amygdaleae</taxon>
        <taxon>Prunus</taxon>
    </lineage>
</organism>
<reference evidence="3" key="1">
    <citation type="journal article" date="2020" name="Plant J.">
        <title>Transposons played a major role in the diversification between the closely related almond and peach genomes: results from the almond genome sequence.</title>
        <authorList>
            <person name="Alioto T."/>
            <person name="Alexiou K.G."/>
            <person name="Bardil A."/>
            <person name="Barteri F."/>
            <person name="Castanera R."/>
            <person name="Cruz F."/>
            <person name="Dhingra A."/>
            <person name="Duval H."/>
            <person name="Fernandez I Marti A."/>
            <person name="Frias L."/>
            <person name="Galan B."/>
            <person name="Garcia J.L."/>
            <person name="Howad W."/>
            <person name="Gomez-Garrido J."/>
            <person name="Gut M."/>
            <person name="Julca I."/>
            <person name="Morata J."/>
            <person name="Puigdomenech P."/>
            <person name="Ribeca P."/>
            <person name="Rubio Cabetas M.J."/>
            <person name="Vlasova A."/>
            <person name="Wirthensohn M."/>
            <person name="Garcia-Mas J."/>
            <person name="Gabaldon T."/>
            <person name="Casacuberta J.M."/>
            <person name="Arus P."/>
        </authorList>
    </citation>
    <scope>NUCLEOTIDE SEQUENCE [LARGE SCALE GENOMIC DNA]</scope>
    <source>
        <strain evidence="3">cv. Texas</strain>
    </source>
</reference>
<dbReference type="Proteomes" id="UP000327085">
    <property type="component" value="Chromosome 3"/>
</dbReference>
<name>A0A5E4FYX7_PRUDU</name>
<protein>
    <submittedName>
        <fullName evidence="2">PREDICTED: LOC110768041 isoform</fullName>
    </submittedName>
</protein>
<feature type="non-terminal residue" evidence="2">
    <location>
        <position position="1"/>
    </location>
</feature>
<dbReference type="Gramene" id="VVA32610">
    <property type="protein sequence ID" value="VVA32610"/>
    <property type="gene ID" value="Prudul26B022652"/>
</dbReference>
<gene>
    <name evidence="2" type="ORF">ALMOND_2B022652</name>
</gene>
<sequence>VVKGSTKVVGHIDEAEKQRWLKACQAKKAENVGGKQATGKRPRDDDEELVAEALAGKRKALEEVHHSVMGMELRLPPFDLGALPKVPFGMHDVFAEGTERVDFGGLRRQKKEVSLAMHPQDVPLVNVFLEGVKSDPEPLARTLTPTLARTSAY</sequence>
<accession>A0A5E4FYX7</accession>
<evidence type="ECO:0000313" key="3">
    <source>
        <dbReference type="Proteomes" id="UP000327085"/>
    </source>
</evidence>